<dbReference type="CDD" id="cd06583">
    <property type="entry name" value="PGRP"/>
    <property type="match status" value="1"/>
</dbReference>
<evidence type="ECO:0000256" key="4">
    <source>
        <dbReference type="ARBA" id="ARBA00023316"/>
    </source>
</evidence>
<dbReference type="SUPFAM" id="SSF55846">
    <property type="entry name" value="N-acetylmuramoyl-L-alanine amidase-like"/>
    <property type="match status" value="1"/>
</dbReference>
<dbReference type="Pfam" id="PF01510">
    <property type="entry name" value="Amidase_2"/>
    <property type="match status" value="1"/>
</dbReference>
<sequence>MDIQWKGNKYTNFSSRQGYVPFVIVNHISVGSMSSMDAWFTSPENRVSSAHFGVSRQGAIHQYVDIERMAWTQGIPDKQIPRATAQVVQKMGVNPNLYAVSIEHEGKVGNLTEAQFEASVWLHRYIQDRIFDQWQRSFPLDTYHVIGHDQVNPSGKPYCPGPQFPWERLYAALGQVDRVKEEQLMEDIRERMAELEKWHEELSGQVRALERLHALPQVPEWASEAVDAAVKQGLVLNPEQSSYDFYRVLTILHRKGLI</sequence>
<evidence type="ECO:0000256" key="1">
    <source>
        <dbReference type="ARBA" id="ARBA00001561"/>
    </source>
</evidence>
<dbReference type="GO" id="GO:0008745">
    <property type="term" value="F:N-acetylmuramoyl-L-alanine amidase activity"/>
    <property type="evidence" value="ECO:0007669"/>
    <property type="project" value="UniProtKB-EC"/>
</dbReference>
<keyword evidence="5" id="KW-0175">Coiled coil</keyword>
<keyword evidence="4" id="KW-0961">Cell wall biogenesis/degradation</keyword>
<dbReference type="SMART" id="SM00644">
    <property type="entry name" value="Ami_2"/>
    <property type="match status" value="1"/>
</dbReference>
<dbReference type="PANTHER" id="PTHR30417:SF1">
    <property type="entry name" value="N-ACETYLMURAMOYL-L-ALANINE AMIDASE AMID"/>
    <property type="match status" value="1"/>
</dbReference>
<evidence type="ECO:0000256" key="5">
    <source>
        <dbReference type="SAM" id="Coils"/>
    </source>
</evidence>
<dbReference type="RefSeq" id="WP_379927602.1">
    <property type="nucleotide sequence ID" value="NZ_JBHUMM010000001.1"/>
</dbReference>
<evidence type="ECO:0000259" key="6">
    <source>
        <dbReference type="SMART" id="SM00644"/>
    </source>
</evidence>
<keyword evidence="3 7" id="KW-0378">Hydrolase</keyword>
<feature type="coiled-coil region" evidence="5">
    <location>
        <begin position="181"/>
        <end position="212"/>
    </location>
</feature>
<proteinExistence type="predicted"/>
<comment type="catalytic activity">
    <reaction evidence="1">
        <text>Hydrolyzes the link between N-acetylmuramoyl residues and L-amino acid residues in certain cell-wall glycopeptides.</text>
        <dbReference type="EC" id="3.5.1.28"/>
    </reaction>
</comment>
<gene>
    <name evidence="7" type="ORF">ACFSUC_01445</name>
</gene>
<dbReference type="EMBL" id="JBHUMM010000001">
    <property type="protein sequence ID" value="MFD2670268.1"/>
    <property type="molecule type" value="Genomic_DNA"/>
</dbReference>
<dbReference type="InterPro" id="IPR051206">
    <property type="entry name" value="NAMLAA_amidase_2"/>
</dbReference>
<organism evidence="7 8">
    <name type="scientific">Marinicrinis sediminis</name>
    <dbReference type="NCBI Taxonomy" id="1652465"/>
    <lineage>
        <taxon>Bacteria</taxon>
        <taxon>Bacillati</taxon>
        <taxon>Bacillota</taxon>
        <taxon>Bacilli</taxon>
        <taxon>Bacillales</taxon>
        <taxon>Paenibacillaceae</taxon>
    </lineage>
</organism>
<keyword evidence="8" id="KW-1185">Reference proteome</keyword>
<evidence type="ECO:0000313" key="7">
    <source>
        <dbReference type="EMBL" id="MFD2670268.1"/>
    </source>
</evidence>
<dbReference type="PANTHER" id="PTHR30417">
    <property type="entry name" value="N-ACETYLMURAMOYL-L-ALANINE AMIDASE AMID"/>
    <property type="match status" value="1"/>
</dbReference>
<protein>
    <recommendedName>
        <fullName evidence="2">N-acetylmuramoyl-L-alanine amidase</fullName>
        <ecNumber evidence="2">3.5.1.28</ecNumber>
    </recommendedName>
</protein>
<dbReference type="EC" id="3.5.1.28" evidence="2"/>
<dbReference type="Proteomes" id="UP001597497">
    <property type="component" value="Unassembled WGS sequence"/>
</dbReference>
<dbReference type="InterPro" id="IPR036505">
    <property type="entry name" value="Amidase/PGRP_sf"/>
</dbReference>
<comment type="caution">
    <text evidence="7">The sequence shown here is derived from an EMBL/GenBank/DDBJ whole genome shotgun (WGS) entry which is preliminary data.</text>
</comment>
<reference evidence="8" key="1">
    <citation type="journal article" date="2019" name="Int. J. Syst. Evol. Microbiol.">
        <title>The Global Catalogue of Microorganisms (GCM) 10K type strain sequencing project: providing services to taxonomists for standard genome sequencing and annotation.</title>
        <authorList>
            <consortium name="The Broad Institute Genomics Platform"/>
            <consortium name="The Broad Institute Genome Sequencing Center for Infectious Disease"/>
            <person name="Wu L."/>
            <person name="Ma J."/>
        </authorList>
    </citation>
    <scope>NUCLEOTIDE SEQUENCE [LARGE SCALE GENOMIC DNA]</scope>
    <source>
        <strain evidence="8">KCTC 33676</strain>
    </source>
</reference>
<evidence type="ECO:0000313" key="8">
    <source>
        <dbReference type="Proteomes" id="UP001597497"/>
    </source>
</evidence>
<name>A0ABW5R5I2_9BACL</name>
<accession>A0ABW5R5I2</accession>
<dbReference type="InterPro" id="IPR002502">
    <property type="entry name" value="Amidase_domain"/>
</dbReference>
<feature type="domain" description="N-acetylmuramoyl-L-alanine amidase" evidence="6">
    <location>
        <begin position="8"/>
        <end position="161"/>
    </location>
</feature>
<dbReference type="Gene3D" id="3.40.80.10">
    <property type="entry name" value="Peptidoglycan recognition protein-like"/>
    <property type="match status" value="1"/>
</dbReference>
<evidence type="ECO:0000256" key="3">
    <source>
        <dbReference type="ARBA" id="ARBA00022801"/>
    </source>
</evidence>
<evidence type="ECO:0000256" key="2">
    <source>
        <dbReference type="ARBA" id="ARBA00011901"/>
    </source>
</evidence>